<dbReference type="Proteomes" id="UP000007978">
    <property type="component" value="Chromosome 2"/>
</dbReference>
<gene>
    <name evidence="2" type="ORF">FPSE_07622</name>
</gene>
<comment type="caution">
    <text evidence="2">The sequence shown here is derived from an EMBL/GenBank/DDBJ whole genome shotgun (WGS) entry which is preliminary data.</text>
</comment>
<sequence length="320" mass="36925">MPTLLIDNEEVSMKRRRRHPMKTKGGKKRRHGKINTECTHRNSRRATPNIQEVEPQHLLTENDAFLDIDNLGEDNIAYCFMTKDEINPKLDGQSKLVISFCHPGAISELQSNSPELSPEKVCLIDDRTCEGPNSKAFGVCEPLNVYEMFNKLQRKRFFIKEPSIHRRLILPYYSWRFTRKSKLGPRHGKYRNRLRKMLDMSFLQGKTIPQGQETDYLCESQVSVLITAINSKIWTGYCFVDTYHEPIEKRKTVENYCKNGLDPDQPQMDPCVDHESENPILDPGESTISHTKPKVYLGDLVKLGKNLSNGSVRRDVFSQP</sequence>
<accession>K3VGT2</accession>
<dbReference type="HOGENOM" id="CLU_868903_0_0_1"/>
<dbReference type="KEGG" id="fpu:FPSE_07622"/>
<reference evidence="2 3" key="1">
    <citation type="journal article" date="2012" name="PLoS Pathog.">
        <title>Comparative pathogenomics reveals horizontally acquired novel virulence genes in fungi infecting cereal hosts.</title>
        <authorList>
            <person name="Gardiner D.M."/>
            <person name="McDonald M.C."/>
            <person name="Covarelli L."/>
            <person name="Solomon P.S."/>
            <person name="Rusu A.G."/>
            <person name="Marshall M."/>
            <person name="Kazan K."/>
            <person name="Chakraborty S."/>
            <person name="McDonald B.A."/>
            <person name="Manners J.M."/>
        </authorList>
    </citation>
    <scope>NUCLEOTIDE SEQUENCE [LARGE SCALE GENOMIC DNA]</scope>
    <source>
        <strain evidence="2 3">CS3096</strain>
    </source>
</reference>
<dbReference type="GeneID" id="20366240"/>
<dbReference type="EMBL" id="AFNW01000213">
    <property type="protein sequence ID" value="EKJ72198.1"/>
    <property type="molecule type" value="Genomic_DNA"/>
</dbReference>
<evidence type="ECO:0000313" key="3">
    <source>
        <dbReference type="Proteomes" id="UP000007978"/>
    </source>
</evidence>
<keyword evidence="3" id="KW-1185">Reference proteome</keyword>
<dbReference type="OrthoDB" id="5105340at2759"/>
<evidence type="ECO:0000256" key="1">
    <source>
        <dbReference type="SAM" id="MobiDB-lite"/>
    </source>
</evidence>
<organism evidence="2 3">
    <name type="scientific">Fusarium pseudograminearum (strain CS3096)</name>
    <name type="common">Wheat and barley crown-rot fungus</name>
    <dbReference type="NCBI Taxonomy" id="1028729"/>
    <lineage>
        <taxon>Eukaryota</taxon>
        <taxon>Fungi</taxon>
        <taxon>Dikarya</taxon>
        <taxon>Ascomycota</taxon>
        <taxon>Pezizomycotina</taxon>
        <taxon>Sordariomycetes</taxon>
        <taxon>Hypocreomycetidae</taxon>
        <taxon>Hypocreales</taxon>
        <taxon>Nectriaceae</taxon>
        <taxon>Fusarium</taxon>
    </lineage>
</organism>
<feature type="compositionally biased region" description="Basic residues" evidence="1">
    <location>
        <begin position="14"/>
        <end position="33"/>
    </location>
</feature>
<dbReference type="AlphaFoldDB" id="K3VGT2"/>
<evidence type="ECO:0000313" key="2">
    <source>
        <dbReference type="EMBL" id="EKJ72198.1"/>
    </source>
</evidence>
<feature type="region of interest" description="Disordered" evidence="1">
    <location>
        <begin position="1"/>
        <end position="33"/>
    </location>
</feature>
<proteinExistence type="predicted"/>
<dbReference type="RefSeq" id="XP_009259015.1">
    <property type="nucleotide sequence ID" value="XM_009260740.1"/>
</dbReference>
<protein>
    <submittedName>
        <fullName evidence="2">Uncharacterized protein</fullName>
    </submittedName>
</protein>
<name>K3VGT2_FUSPC</name>